<dbReference type="Proteomes" id="UP000306196">
    <property type="component" value="Unassembled WGS sequence"/>
</dbReference>
<dbReference type="OrthoDB" id="8657392at2"/>
<sequence>MPTDPILETLINIVEARHADGRPPLGLRLMITVGGMFISGVVVSRGIFLSQERPLLNIIHEAHEGATLEMAIALDVSPSSLERIHPQFLHLANASFSGPSGDWDPPPEDSVEFWRGPLERIDGFTLGESFRSDSEIFPCRDERHKAQ</sequence>
<protein>
    <submittedName>
        <fullName evidence="2">Uncharacterized protein</fullName>
    </submittedName>
</protein>
<keyword evidence="3" id="KW-1185">Reference proteome</keyword>
<keyword evidence="1" id="KW-1133">Transmembrane helix</keyword>
<gene>
    <name evidence="2" type="ORF">FEM03_13495</name>
</gene>
<organism evidence="2 3">
    <name type="scientific">Phragmitibacter flavus</name>
    <dbReference type="NCBI Taxonomy" id="2576071"/>
    <lineage>
        <taxon>Bacteria</taxon>
        <taxon>Pseudomonadati</taxon>
        <taxon>Verrucomicrobiota</taxon>
        <taxon>Verrucomicrobiia</taxon>
        <taxon>Verrucomicrobiales</taxon>
        <taxon>Verrucomicrobiaceae</taxon>
        <taxon>Phragmitibacter</taxon>
    </lineage>
</organism>
<keyword evidence="1" id="KW-0812">Transmembrane</keyword>
<dbReference type="AlphaFoldDB" id="A0A5R8KF21"/>
<evidence type="ECO:0000313" key="3">
    <source>
        <dbReference type="Proteomes" id="UP000306196"/>
    </source>
</evidence>
<feature type="transmembrane region" description="Helical" evidence="1">
    <location>
        <begin position="27"/>
        <end position="48"/>
    </location>
</feature>
<comment type="caution">
    <text evidence="2">The sequence shown here is derived from an EMBL/GenBank/DDBJ whole genome shotgun (WGS) entry which is preliminary data.</text>
</comment>
<dbReference type="RefSeq" id="WP_138086797.1">
    <property type="nucleotide sequence ID" value="NZ_VAUV01000009.1"/>
</dbReference>
<dbReference type="EMBL" id="VAUV01000009">
    <property type="protein sequence ID" value="TLD70199.1"/>
    <property type="molecule type" value="Genomic_DNA"/>
</dbReference>
<reference evidence="2 3" key="1">
    <citation type="submission" date="2019-05" db="EMBL/GenBank/DDBJ databases">
        <title>Verrucobacter flavum gen. nov., sp. nov. a new member of the family Verrucomicrobiaceae.</title>
        <authorList>
            <person name="Szuroczki S."/>
            <person name="Abbaszade G."/>
            <person name="Szabo A."/>
            <person name="Felfoldi T."/>
            <person name="Schumann P."/>
            <person name="Boka K."/>
            <person name="Keki Z."/>
            <person name="Toumi M."/>
            <person name="Toth E."/>
        </authorList>
    </citation>
    <scope>NUCLEOTIDE SEQUENCE [LARGE SCALE GENOMIC DNA]</scope>
    <source>
        <strain evidence="2 3">MG-N-17</strain>
    </source>
</reference>
<evidence type="ECO:0000256" key="1">
    <source>
        <dbReference type="SAM" id="Phobius"/>
    </source>
</evidence>
<name>A0A5R8KF21_9BACT</name>
<keyword evidence="1" id="KW-0472">Membrane</keyword>
<proteinExistence type="predicted"/>
<evidence type="ECO:0000313" key="2">
    <source>
        <dbReference type="EMBL" id="TLD70199.1"/>
    </source>
</evidence>
<accession>A0A5R8KF21</accession>